<sequence>MPDTVLSLRPADAEPPEGTDSSLPTLKAFTVLRAISTSTRPVGVSELAVLLGMPKATVHRIVRMLEREGLLERPEGGRRYASGGRLLGFAFDIVASSVRNAPRHAILEAVSRRVGETCNLGIMAQGCVLYIDRVEAAWPFGLRFEIGSRVPLHCTAIGKLFLGSLPPARLEAVLEATPLDRYTDNTITDPDRLRAELDRIREDGVSVDNQEFLAGVVCVAVPVTGSDGTMAAGLAVSAPNARLSLKQALQHAPALREAAAHLSAMMRAEGE</sequence>
<name>A0ABX2TMQ7_9PROT</name>
<dbReference type="PROSITE" id="PS51078">
    <property type="entry name" value="ICLR_ED"/>
    <property type="match status" value="1"/>
</dbReference>
<keyword evidence="2" id="KW-0238">DNA-binding</keyword>
<dbReference type="Gene3D" id="1.10.10.10">
    <property type="entry name" value="Winged helix-like DNA-binding domain superfamily/Winged helix DNA-binding domain"/>
    <property type="match status" value="1"/>
</dbReference>
<dbReference type="Proteomes" id="UP000584642">
    <property type="component" value="Unassembled WGS sequence"/>
</dbReference>
<keyword evidence="8" id="KW-1185">Reference proteome</keyword>
<dbReference type="InterPro" id="IPR005471">
    <property type="entry name" value="Tscrpt_reg_IclR_N"/>
</dbReference>
<dbReference type="InterPro" id="IPR014757">
    <property type="entry name" value="Tscrpt_reg_IclR_C"/>
</dbReference>
<organism evidence="7 8">
    <name type="scientific">Azospirillum oleiclasticum</name>
    <dbReference type="NCBI Taxonomy" id="2735135"/>
    <lineage>
        <taxon>Bacteria</taxon>
        <taxon>Pseudomonadati</taxon>
        <taxon>Pseudomonadota</taxon>
        <taxon>Alphaproteobacteria</taxon>
        <taxon>Rhodospirillales</taxon>
        <taxon>Azospirillaceae</taxon>
        <taxon>Azospirillum</taxon>
    </lineage>
</organism>
<proteinExistence type="predicted"/>
<evidence type="ECO:0000256" key="4">
    <source>
        <dbReference type="SAM" id="MobiDB-lite"/>
    </source>
</evidence>
<evidence type="ECO:0000259" key="6">
    <source>
        <dbReference type="PROSITE" id="PS51078"/>
    </source>
</evidence>
<dbReference type="InterPro" id="IPR011991">
    <property type="entry name" value="ArsR-like_HTH"/>
</dbReference>
<dbReference type="SMART" id="SM00346">
    <property type="entry name" value="HTH_ICLR"/>
    <property type="match status" value="1"/>
</dbReference>
<feature type="region of interest" description="Disordered" evidence="4">
    <location>
        <begin position="1"/>
        <end position="22"/>
    </location>
</feature>
<reference evidence="7 8" key="1">
    <citation type="submission" date="2020-05" db="EMBL/GenBank/DDBJ databases">
        <title>Azospirillum oleiclasticum sp. nov, a nitrogen-fixing and heavy crude oil-emulsifying bacterium isolated from the crude oil of Yumen Oilfield.</title>
        <authorList>
            <person name="Wu D."/>
            <person name="Cai M."/>
            <person name="Zhang X."/>
        </authorList>
    </citation>
    <scope>NUCLEOTIDE SEQUENCE [LARGE SCALE GENOMIC DNA]</scope>
    <source>
        <strain evidence="7 8">ROY-1-1-2</strain>
    </source>
</reference>
<dbReference type="InterPro" id="IPR029016">
    <property type="entry name" value="GAF-like_dom_sf"/>
</dbReference>
<evidence type="ECO:0000256" key="3">
    <source>
        <dbReference type="ARBA" id="ARBA00023163"/>
    </source>
</evidence>
<accession>A0ABX2TMQ7</accession>
<dbReference type="CDD" id="cd00090">
    <property type="entry name" value="HTH_ARSR"/>
    <property type="match status" value="1"/>
</dbReference>
<dbReference type="InterPro" id="IPR036388">
    <property type="entry name" value="WH-like_DNA-bd_sf"/>
</dbReference>
<protein>
    <submittedName>
        <fullName evidence="7">IclR family transcriptional regulator</fullName>
    </submittedName>
</protein>
<feature type="domain" description="HTH iclR-type" evidence="5">
    <location>
        <begin position="22"/>
        <end position="84"/>
    </location>
</feature>
<dbReference type="SUPFAM" id="SSF55781">
    <property type="entry name" value="GAF domain-like"/>
    <property type="match status" value="1"/>
</dbReference>
<evidence type="ECO:0000256" key="1">
    <source>
        <dbReference type="ARBA" id="ARBA00023015"/>
    </source>
</evidence>
<dbReference type="PROSITE" id="PS51077">
    <property type="entry name" value="HTH_ICLR"/>
    <property type="match status" value="1"/>
</dbReference>
<dbReference type="Gene3D" id="3.30.450.40">
    <property type="match status" value="1"/>
</dbReference>
<evidence type="ECO:0000256" key="2">
    <source>
        <dbReference type="ARBA" id="ARBA00023125"/>
    </source>
</evidence>
<dbReference type="InterPro" id="IPR036390">
    <property type="entry name" value="WH_DNA-bd_sf"/>
</dbReference>
<dbReference type="PANTHER" id="PTHR30136:SF24">
    <property type="entry name" value="HTH-TYPE TRANSCRIPTIONAL REPRESSOR ALLR"/>
    <property type="match status" value="1"/>
</dbReference>
<dbReference type="InterPro" id="IPR050707">
    <property type="entry name" value="HTH_MetabolicPath_Reg"/>
</dbReference>
<feature type="domain" description="IclR-ED" evidence="6">
    <location>
        <begin position="85"/>
        <end position="268"/>
    </location>
</feature>
<keyword evidence="1" id="KW-0805">Transcription regulation</keyword>
<dbReference type="EMBL" id="JABFDB010000038">
    <property type="protein sequence ID" value="NYZ24260.1"/>
    <property type="molecule type" value="Genomic_DNA"/>
</dbReference>
<dbReference type="Pfam" id="PF01614">
    <property type="entry name" value="IclR_C"/>
    <property type="match status" value="1"/>
</dbReference>
<dbReference type="PANTHER" id="PTHR30136">
    <property type="entry name" value="HELIX-TURN-HELIX TRANSCRIPTIONAL REGULATOR, ICLR FAMILY"/>
    <property type="match status" value="1"/>
</dbReference>
<evidence type="ECO:0000259" key="5">
    <source>
        <dbReference type="PROSITE" id="PS51077"/>
    </source>
</evidence>
<evidence type="ECO:0000313" key="7">
    <source>
        <dbReference type="EMBL" id="NYZ24260.1"/>
    </source>
</evidence>
<dbReference type="RefSeq" id="WP_180286034.1">
    <property type="nucleotide sequence ID" value="NZ_JABFDB010000038.1"/>
</dbReference>
<keyword evidence="3" id="KW-0804">Transcription</keyword>
<comment type="caution">
    <text evidence="7">The sequence shown here is derived from an EMBL/GenBank/DDBJ whole genome shotgun (WGS) entry which is preliminary data.</text>
</comment>
<dbReference type="SUPFAM" id="SSF46785">
    <property type="entry name" value="Winged helix' DNA-binding domain"/>
    <property type="match status" value="1"/>
</dbReference>
<dbReference type="Pfam" id="PF09339">
    <property type="entry name" value="HTH_IclR"/>
    <property type="match status" value="1"/>
</dbReference>
<gene>
    <name evidence="7" type="ORF">HND93_31525</name>
</gene>
<evidence type="ECO:0000313" key="8">
    <source>
        <dbReference type="Proteomes" id="UP000584642"/>
    </source>
</evidence>